<dbReference type="Proteomes" id="UP000318538">
    <property type="component" value="Chromosome"/>
</dbReference>
<gene>
    <name evidence="9" type="ORF">K227x_18990</name>
</gene>
<organism evidence="9 10">
    <name type="scientific">Rubripirellula lacrimiformis</name>
    <dbReference type="NCBI Taxonomy" id="1930273"/>
    <lineage>
        <taxon>Bacteria</taxon>
        <taxon>Pseudomonadati</taxon>
        <taxon>Planctomycetota</taxon>
        <taxon>Planctomycetia</taxon>
        <taxon>Pirellulales</taxon>
        <taxon>Pirellulaceae</taxon>
        <taxon>Rubripirellula</taxon>
    </lineage>
</organism>
<dbReference type="GO" id="GO:0008233">
    <property type="term" value="F:peptidase activity"/>
    <property type="evidence" value="ECO:0007669"/>
    <property type="project" value="UniProtKB-KW"/>
</dbReference>
<feature type="transmembrane region" description="Helical" evidence="8">
    <location>
        <begin position="135"/>
        <end position="153"/>
    </location>
</feature>
<dbReference type="GO" id="GO:0006508">
    <property type="term" value="P:proteolysis"/>
    <property type="evidence" value="ECO:0007669"/>
    <property type="project" value="UniProtKB-KW"/>
</dbReference>
<dbReference type="KEGG" id="rlc:K227x_18990"/>
<evidence type="ECO:0000256" key="6">
    <source>
        <dbReference type="ARBA" id="ARBA00022989"/>
    </source>
</evidence>
<dbReference type="Pfam" id="PF09721">
    <property type="entry name" value="Exosortase_EpsH"/>
    <property type="match status" value="1"/>
</dbReference>
<dbReference type="GO" id="GO:0005886">
    <property type="term" value="C:plasma membrane"/>
    <property type="evidence" value="ECO:0007669"/>
    <property type="project" value="UniProtKB-SubCell"/>
</dbReference>
<keyword evidence="6 8" id="KW-1133">Transmembrane helix</keyword>
<feature type="transmembrane region" description="Helical" evidence="8">
    <location>
        <begin position="50"/>
        <end position="69"/>
    </location>
</feature>
<evidence type="ECO:0000313" key="10">
    <source>
        <dbReference type="Proteomes" id="UP000318538"/>
    </source>
</evidence>
<dbReference type="OrthoDB" id="292749at2"/>
<feature type="transmembrane region" description="Helical" evidence="8">
    <location>
        <begin position="320"/>
        <end position="340"/>
    </location>
</feature>
<evidence type="ECO:0000256" key="3">
    <source>
        <dbReference type="ARBA" id="ARBA00022670"/>
    </source>
</evidence>
<evidence type="ECO:0000256" key="1">
    <source>
        <dbReference type="ARBA" id="ARBA00004651"/>
    </source>
</evidence>
<evidence type="ECO:0000256" key="7">
    <source>
        <dbReference type="ARBA" id="ARBA00023136"/>
    </source>
</evidence>
<dbReference type="NCBIfam" id="TIGR04178">
    <property type="entry name" value="exo_archaeo"/>
    <property type="match status" value="1"/>
</dbReference>
<dbReference type="AlphaFoldDB" id="A0A517N8Q1"/>
<dbReference type="NCBIfam" id="NF033780">
    <property type="entry name" value="exosort_XrtU_C"/>
    <property type="match status" value="1"/>
</dbReference>
<dbReference type="InterPro" id="IPR026392">
    <property type="entry name" value="Exo/Archaeosortase_dom"/>
</dbReference>
<keyword evidence="5" id="KW-0378">Hydrolase</keyword>
<feature type="transmembrane region" description="Helical" evidence="8">
    <location>
        <begin position="225"/>
        <end position="247"/>
    </location>
</feature>
<feature type="transmembrane region" description="Helical" evidence="8">
    <location>
        <begin position="81"/>
        <end position="100"/>
    </location>
</feature>
<feature type="transmembrane region" description="Helical" evidence="8">
    <location>
        <begin position="159"/>
        <end position="177"/>
    </location>
</feature>
<proteinExistence type="predicted"/>
<dbReference type="EMBL" id="CP036525">
    <property type="protein sequence ID" value="QDT03515.1"/>
    <property type="molecule type" value="Genomic_DNA"/>
</dbReference>
<evidence type="ECO:0000256" key="5">
    <source>
        <dbReference type="ARBA" id="ARBA00022801"/>
    </source>
</evidence>
<evidence type="ECO:0000256" key="4">
    <source>
        <dbReference type="ARBA" id="ARBA00022692"/>
    </source>
</evidence>
<keyword evidence="7 8" id="KW-0472">Membrane</keyword>
<feature type="transmembrane region" description="Helical" evidence="8">
    <location>
        <begin position="189"/>
        <end position="213"/>
    </location>
</feature>
<evidence type="ECO:0000256" key="2">
    <source>
        <dbReference type="ARBA" id="ARBA00022475"/>
    </source>
</evidence>
<protein>
    <submittedName>
        <fullName evidence="9">Transmembrane exosortase (Exosortase_EpsH)</fullName>
    </submittedName>
</protein>
<comment type="subcellular location">
    <subcellularLocation>
        <location evidence="1">Cell membrane</location>
        <topology evidence="1">Multi-pass membrane protein</topology>
    </subcellularLocation>
</comment>
<keyword evidence="4 8" id="KW-0812">Transmembrane</keyword>
<dbReference type="RefSeq" id="WP_145169185.1">
    <property type="nucleotide sequence ID" value="NZ_CP036525.1"/>
</dbReference>
<reference evidence="9 10" key="1">
    <citation type="submission" date="2019-02" db="EMBL/GenBank/DDBJ databases">
        <title>Deep-cultivation of Planctomycetes and their phenomic and genomic characterization uncovers novel biology.</title>
        <authorList>
            <person name="Wiegand S."/>
            <person name="Jogler M."/>
            <person name="Boedeker C."/>
            <person name="Pinto D."/>
            <person name="Vollmers J."/>
            <person name="Rivas-Marin E."/>
            <person name="Kohn T."/>
            <person name="Peeters S.H."/>
            <person name="Heuer A."/>
            <person name="Rast P."/>
            <person name="Oberbeckmann S."/>
            <person name="Bunk B."/>
            <person name="Jeske O."/>
            <person name="Meyerdierks A."/>
            <person name="Storesund J.E."/>
            <person name="Kallscheuer N."/>
            <person name="Luecker S."/>
            <person name="Lage O.M."/>
            <person name="Pohl T."/>
            <person name="Merkel B.J."/>
            <person name="Hornburger P."/>
            <person name="Mueller R.-W."/>
            <person name="Bruemmer F."/>
            <person name="Labrenz M."/>
            <person name="Spormann A.M."/>
            <person name="Op den Camp H."/>
            <person name="Overmann J."/>
            <person name="Amann R."/>
            <person name="Jetten M.S.M."/>
            <person name="Mascher T."/>
            <person name="Medema M.H."/>
            <person name="Devos D.P."/>
            <person name="Kaster A.-K."/>
            <person name="Ovreas L."/>
            <person name="Rohde M."/>
            <person name="Galperin M.Y."/>
            <person name="Jogler C."/>
        </authorList>
    </citation>
    <scope>NUCLEOTIDE SEQUENCE [LARGE SCALE GENOMIC DNA]</scope>
    <source>
        <strain evidence="9 10">K22_7</strain>
    </source>
</reference>
<keyword evidence="3" id="KW-0645">Protease</keyword>
<name>A0A517N8Q1_9BACT</name>
<feature type="transmembrane region" description="Helical" evidence="8">
    <location>
        <begin position="20"/>
        <end position="38"/>
    </location>
</feature>
<keyword evidence="10" id="KW-1185">Reference proteome</keyword>
<keyword evidence="2" id="KW-1003">Cell membrane</keyword>
<evidence type="ECO:0000256" key="8">
    <source>
        <dbReference type="SAM" id="Phobius"/>
    </source>
</evidence>
<accession>A0A517N8Q1</accession>
<dbReference type="InterPro" id="IPR019127">
    <property type="entry name" value="Exosortase"/>
</dbReference>
<feature type="transmembrane region" description="Helical" evidence="8">
    <location>
        <begin position="106"/>
        <end position="123"/>
    </location>
</feature>
<evidence type="ECO:0000313" key="9">
    <source>
        <dbReference type="EMBL" id="QDT03515.1"/>
    </source>
</evidence>
<sequence>MATETLPVQSHRASGIPQSAIYLLAAIGLIGLALVLPVAKLGSWMMGRDYYHHVPFMAAFAIGLGWMRYRSEPLIASFTASPRVLFWTILAAGFTVGTYVLPSRWMAAPAIITMIMAGITLAWGSDGVRRMRGPLVMLVACVPLPVLWDSWFVVEMQQLATWLASLWLDLMGVLHLSTGVEIQTPDHQFAIADACSGIHSMFAAIAVGVGYGVLRDYRVRRILGLAIQVVFWVVVANAVRVFFVVYMQSKHQIDLSSGLRHDLLGMATFAGGVLMATSSDHFWRYLMPTTATSDEAPTASHSDQKRGMISTWLDSKVSTVTVMVLCSVLAVLGIGGAFAFSKFSRISMRQASITELAASSAIDFDAVGESFLPATLGDWTQTGFVVNEKTQESIFGGMKSFIWRYSNGPRNVLISLDGPYGDWHDLAMCYSGVGWDVANRSTYELESAPGFVAADLTLSRPPLERAEVLFGCIGPDGQCVPPPPHFGDAWVHLINRVRWGVGEKQDYGGGVIQVQLLDETPIKLSRTQQEENHQLFQAAMQHAFLEGSKRDD</sequence>